<dbReference type="KEGG" id="sroi:IAG44_19560"/>
<dbReference type="EMBL" id="CP060828">
    <property type="protein sequence ID" value="QNP71413.1"/>
    <property type="molecule type" value="Genomic_DNA"/>
</dbReference>
<evidence type="ECO:0000256" key="1">
    <source>
        <dbReference type="SAM" id="MobiDB-lite"/>
    </source>
</evidence>
<dbReference type="RefSeq" id="WP_187748382.1">
    <property type="nucleotide sequence ID" value="NZ_CP060828.1"/>
</dbReference>
<sequence length="111" mass="12364">MRDAIARALTWVLTTFLTPHRPGRHTADFLTAQPQPLPPAPVSPWSRPWTSPSKEEAAAFFRQQDAADQERRVKRERRRAAALAARGIDYPYTYDGAPFGPDAFAVTEASA</sequence>
<evidence type="ECO:0000313" key="2">
    <source>
        <dbReference type="EMBL" id="QNP71413.1"/>
    </source>
</evidence>
<protein>
    <submittedName>
        <fullName evidence="2">Uncharacterized protein</fullName>
    </submittedName>
</protein>
<gene>
    <name evidence="2" type="ORF">IAG44_19560</name>
</gene>
<organism evidence="2 3">
    <name type="scientific">Streptomyces roseirectus</name>
    <dbReference type="NCBI Taxonomy" id="2768066"/>
    <lineage>
        <taxon>Bacteria</taxon>
        <taxon>Bacillati</taxon>
        <taxon>Actinomycetota</taxon>
        <taxon>Actinomycetes</taxon>
        <taxon>Kitasatosporales</taxon>
        <taxon>Streptomycetaceae</taxon>
        <taxon>Streptomyces</taxon>
    </lineage>
</organism>
<evidence type="ECO:0000313" key="3">
    <source>
        <dbReference type="Proteomes" id="UP000516052"/>
    </source>
</evidence>
<reference evidence="2 3" key="1">
    <citation type="submission" date="2020-08" db="EMBL/GenBank/DDBJ databases">
        <title>A novel species.</title>
        <authorList>
            <person name="Gao J."/>
        </authorList>
    </citation>
    <scope>NUCLEOTIDE SEQUENCE [LARGE SCALE GENOMIC DNA]</scope>
    <source>
        <strain evidence="2 3">CRXT-G-22</strain>
    </source>
</reference>
<accession>A0A7H0IF47</accession>
<name>A0A7H0IF47_9ACTN</name>
<keyword evidence="3" id="KW-1185">Reference proteome</keyword>
<proteinExistence type="predicted"/>
<dbReference type="Proteomes" id="UP000516052">
    <property type="component" value="Chromosome"/>
</dbReference>
<dbReference type="AlphaFoldDB" id="A0A7H0IF47"/>
<feature type="region of interest" description="Disordered" evidence="1">
    <location>
        <begin position="19"/>
        <end position="53"/>
    </location>
</feature>